<reference evidence="2" key="1">
    <citation type="submission" date="2022-03" db="EMBL/GenBank/DDBJ databases">
        <authorList>
            <person name="Sayadi A."/>
        </authorList>
    </citation>
    <scope>NUCLEOTIDE SEQUENCE</scope>
</reference>
<organism evidence="2 3">
    <name type="scientific">Acanthoscelides obtectus</name>
    <name type="common">Bean weevil</name>
    <name type="synonym">Bruchus obtectus</name>
    <dbReference type="NCBI Taxonomy" id="200917"/>
    <lineage>
        <taxon>Eukaryota</taxon>
        <taxon>Metazoa</taxon>
        <taxon>Ecdysozoa</taxon>
        <taxon>Arthropoda</taxon>
        <taxon>Hexapoda</taxon>
        <taxon>Insecta</taxon>
        <taxon>Pterygota</taxon>
        <taxon>Neoptera</taxon>
        <taxon>Endopterygota</taxon>
        <taxon>Coleoptera</taxon>
        <taxon>Polyphaga</taxon>
        <taxon>Cucujiformia</taxon>
        <taxon>Chrysomeloidea</taxon>
        <taxon>Chrysomelidae</taxon>
        <taxon>Bruchinae</taxon>
        <taxon>Bruchini</taxon>
        <taxon>Acanthoscelides</taxon>
    </lineage>
</organism>
<evidence type="ECO:0000313" key="2">
    <source>
        <dbReference type="EMBL" id="CAH1996067.1"/>
    </source>
</evidence>
<name>A0A9P0LFX9_ACAOB</name>
<feature type="region of interest" description="Disordered" evidence="1">
    <location>
        <begin position="44"/>
        <end position="67"/>
    </location>
</feature>
<dbReference type="AlphaFoldDB" id="A0A9P0LFX9"/>
<protein>
    <submittedName>
        <fullName evidence="2">Uncharacterized protein</fullName>
    </submittedName>
</protein>
<sequence>MRMSTLTTSKAFFRSMKTATTICCLSRAIEMYPFLWAVNQCQRSSSWAAARPPRQRSTQARTARTRS</sequence>
<accession>A0A9P0LFX9</accession>
<proteinExistence type="predicted"/>
<evidence type="ECO:0000256" key="1">
    <source>
        <dbReference type="SAM" id="MobiDB-lite"/>
    </source>
</evidence>
<dbReference type="Proteomes" id="UP001152888">
    <property type="component" value="Unassembled WGS sequence"/>
</dbReference>
<keyword evidence="3" id="KW-1185">Reference proteome</keyword>
<evidence type="ECO:0000313" key="3">
    <source>
        <dbReference type="Proteomes" id="UP001152888"/>
    </source>
</evidence>
<gene>
    <name evidence="2" type="ORF">ACAOBT_LOCUS23003</name>
</gene>
<comment type="caution">
    <text evidence="2">The sequence shown here is derived from an EMBL/GenBank/DDBJ whole genome shotgun (WGS) entry which is preliminary data.</text>
</comment>
<feature type="compositionally biased region" description="Low complexity" evidence="1">
    <location>
        <begin position="55"/>
        <end position="67"/>
    </location>
</feature>
<dbReference type="EMBL" id="CAKOFQ010007249">
    <property type="protein sequence ID" value="CAH1996067.1"/>
    <property type="molecule type" value="Genomic_DNA"/>
</dbReference>